<feature type="signal peptide" evidence="2">
    <location>
        <begin position="1"/>
        <end position="25"/>
    </location>
</feature>
<feature type="compositionally biased region" description="Polar residues" evidence="1">
    <location>
        <begin position="71"/>
        <end position="91"/>
    </location>
</feature>
<feature type="chain" id="PRO_5018619691" description="DUF4890 domain-containing protein" evidence="2">
    <location>
        <begin position="26"/>
        <end position="158"/>
    </location>
</feature>
<feature type="compositionally biased region" description="Pro residues" evidence="1">
    <location>
        <begin position="32"/>
        <end position="45"/>
    </location>
</feature>
<evidence type="ECO:0000256" key="1">
    <source>
        <dbReference type="SAM" id="MobiDB-lite"/>
    </source>
</evidence>
<feature type="compositionally biased region" description="Basic and acidic residues" evidence="1">
    <location>
        <begin position="93"/>
        <end position="110"/>
    </location>
</feature>
<feature type="region of interest" description="Disordered" evidence="1">
    <location>
        <begin position="26"/>
        <end position="110"/>
    </location>
</feature>
<sequence length="158" mass="16839">MQNAWLRGALSAVLISGLLATAVGATLEQPQQEPPTRPQGPPPGRGPGANPETRAEELAKSLKLSGKQKNEVTTILKNQHQQMEALRNSQGGDADREKGMSQMRRLDSETDAKLKAVLSAAQYNQYLAQKPGPRDGKGGKGGKPPKGERPAKAPEQAE</sequence>
<reference evidence="3 4" key="1">
    <citation type="submission" date="2018-12" db="EMBL/GenBank/DDBJ databases">
        <title>Hymenobacter gummosus sp. nov., isolated from a spring.</title>
        <authorList>
            <person name="Nie L."/>
        </authorList>
    </citation>
    <scope>NUCLEOTIDE SEQUENCE [LARGE SCALE GENOMIC DNA]</scope>
    <source>
        <strain evidence="3 4">KCTC 52166</strain>
    </source>
</reference>
<protein>
    <recommendedName>
        <fullName evidence="5">DUF4890 domain-containing protein</fullName>
    </recommendedName>
</protein>
<keyword evidence="2" id="KW-0732">Signal</keyword>
<evidence type="ECO:0000256" key="2">
    <source>
        <dbReference type="SAM" id="SignalP"/>
    </source>
</evidence>
<dbReference type="EMBL" id="RXOF01000001">
    <property type="protein sequence ID" value="RTQ53383.1"/>
    <property type="molecule type" value="Genomic_DNA"/>
</dbReference>
<name>A0A3S0K8L1_9BACT</name>
<evidence type="ECO:0008006" key="5">
    <source>
        <dbReference type="Google" id="ProtNLM"/>
    </source>
</evidence>
<proteinExistence type="predicted"/>
<dbReference type="OrthoDB" id="961437at2"/>
<comment type="caution">
    <text evidence="3">The sequence shown here is derived from an EMBL/GenBank/DDBJ whole genome shotgun (WGS) entry which is preliminary data.</text>
</comment>
<organism evidence="3 4">
    <name type="scientific">Hymenobacter gummosus</name>
    <dbReference type="NCBI Taxonomy" id="1776032"/>
    <lineage>
        <taxon>Bacteria</taxon>
        <taxon>Pseudomonadati</taxon>
        <taxon>Bacteroidota</taxon>
        <taxon>Cytophagia</taxon>
        <taxon>Cytophagales</taxon>
        <taxon>Hymenobacteraceae</taxon>
        <taxon>Hymenobacter</taxon>
    </lineage>
</organism>
<dbReference type="Proteomes" id="UP000282184">
    <property type="component" value="Unassembled WGS sequence"/>
</dbReference>
<evidence type="ECO:0000313" key="3">
    <source>
        <dbReference type="EMBL" id="RTQ53383.1"/>
    </source>
</evidence>
<keyword evidence="4" id="KW-1185">Reference proteome</keyword>
<dbReference type="RefSeq" id="WP_126691310.1">
    <property type="nucleotide sequence ID" value="NZ_RXOF01000001.1"/>
</dbReference>
<dbReference type="AlphaFoldDB" id="A0A3S0K8L1"/>
<accession>A0A3S0K8L1</accession>
<evidence type="ECO:0000313" key="4">
    <source>
        <dbReference type="Proteomes" id="UP000282184"/>
    </source>
</evidence>
<feature type="region of interest" description="Disordered" evidence="1">
    <location>
        <begin position="125"/>
        <end position="158"/>
    </location>
</feature>
<gene>
    <name evidence="3" type="ORF">EJV47_01175</name>
</gene>